<feature type="chain" id="PRO_5015132770" description="TraB family protein" evidence="1">
    <location>
        <begin position="20"/>
        <end position="281"/>
    </location>
</feature>
<dbReference type="Proteomes" id="UP000240572">
    <property type="component" value="Unassembled WGS sequence"/>
</dbReference>
<keyword evidence="1" id="KW-0732">Signal</keyword>
<dbReference type="OrthoDB" id="7055505at2"/>
<sequence>MKRYLALCALLCFWNYATAQTKNTAKEALLLGVFHFNNPGADLAKTETFNVMSKQAQQELEVLAAQIKKFRPDKIFVEWDYDDQPALDTLYDLYRKGQYFSWVQSKYPDNAFYTQNEIFQLAFRAGKLAGLQKIHAIDVQMNWPFDSLQLAIQKAGQTTLQREIEDQIVAFSEHANALMKKMSLTRILLEENTKATRDKNLGMYITLLNKGGALTDFTGASVVDAWYRRNLYMYSLVQKLTAEQDKRIMIIVGAGHAALFKHFIDLDENYKVTELADVLKK</sequence>
<reference evidence="2 3" key="1">
    <citation type="submission" date="2018-03" db="EMBL/GenBank/DDBJ databases">
        <title>Genomic Encyclopedia of Type Strains, Phase III (KMG-III): the genomes of soil and plant-associated and newly described type strains.</title>
        <authorList>
            <person name="Whitman W."/>
        </authorList>
    </citation>
    <scope>NUCLEOTIDE SEQUENCE [LARGE SCALE GENOMIC DNA]</scope>
    <source>
        <strain evidence="2 3">CGMCC 1.12700</strain>
    </source>
</reference>
<evidence type="ECO:0008006" key="4">
    <source>
        <dbReference type="Google" id="ProtNLM"/>
    </source>
</evidence>
<dbReference type="RefSeq" id="WP_106524546.1">
    <property type="nucleotide sequence ID" value="NZ_PYGD01000010.1"/>
</dbReference>
<gene>
    <name evidence="2" type="ORF">B0I18_11034</name>
</gene>
<dbReference type="InterPro" id="IPR043749">
    <property type="entry name" value="DUF5694"/>
</dbReference>
<name>A0A2P8CXM5_9BACT</name>
<comment type="caution">
    <text evidence="2">The sequence shown here is derived from an EMBL/GenBank/DDBJ whole genome shotgun (WGS) entry which is preliminary data.</text>
</comment>
<accession>A0A2P8CXM5</accession>
<feature type="signal peptide" evidence="1">
    <location>
        <begin position="1"/>
        <end position="19"/>
    </location>
</feature>
<dbReference type="AlphaFoldDB" id="A0A2P8CXM5"/>
<organism evidence="2 3">
    <name type="scientific">Taibaiella chishuiensis</name>
    <dbReference type="NCBI Taxonomy" id="1434707"/>
    <lineage>
        <taxon>Bacteria</taxon>
        <taxon>Pseudomonadati</taxon>
        <taxon>Bacteroidota</taxon>
        <taxon>Chitinophagia</taxon>
        <taxon>Chitinophagales</taxon>
        <taxon>Chitinophagaceae</taxon>
        <taxon>Taibaiella</taxon>
    </lineage>
</organism>
<proteinExistence type="predicted"/>
<dbReference type="EMBL" id="PYGD01000010">
    <property type="protein sequence ID" value="PSK89735.1"/>
    <property type="molecule type" value="Genomic_DNA"/>
</dbReference>
<evidence type="ECO:0000256" key="1">
    <source>
        <dbReference type="SAM" id="SignalP"/>
    </source>
</evidence>
<evidence type="ECO:0000313" key="3">
    <source>
        <dbReference type="Proteomes" id="UP000240572"/>
    </source>
</evidence>
<evidence type="ECO:0000313" key="2">
    <source>
        <dbReference type="EMBL" id="PSK89735.1"/>
    </source>
</evidence>
<dbReference type="Pfam" id="PF18950">
    <property type="entry name" value="DUF5694"/>
    <property type="match status" value="1"/>
</dbReference>
<keyword evidence="3" id="KW-1185">Reference proteome</keyword>
<protein>
    <recommendedName>
        <fullName evidence="4">TraB family protein</fullName>
    </recommendedName>
</protein>